<evidence type="ECO:0000256" key="1">
    <source>
        <dbReference type="SAM" id="SignalP"/>
    </source>
</evidence>
<evidence type="ECO:0000313" key="4">
    <source>
        <dbReference type="Proteomes" id="UP000248926"/>
    </source>
</evidence>
<dbReference type="AlphaFoldDB" id="A0A328P6Q7"/>
<evidence type="ECO:0000259" key="2">
    <source>
        <dbReference type="Pfam" id="PF01261"/>
    </source>
</evidence>
<proteinExistence type="predicted"/>
<dbReference type="InterPro" id="IPR013022">
    <property type="entry name" value="Xyl_isomerase-like_TIM-brl"/>
</dbReference>
<keyword evidence="1" id="KW-0732">Signal</keyword>
<gene>
    <name evidence="3" type="ORF">CA260_11110</name>
</gene>
<dbReference type="SUPFAM" id="SSF51658">
    <property type="entry name" value="Xylose isomerase-like"/>
    <property type="match status" value="1"/>
</dbReference>
<dbReference type="InterPro" id="IPR036237">
    <property type="entry name" value="Xyl_isomerase-like_sf"/>
</dbReference>
<dbReference type="InterPro" id="IPR050312">
    <property type="entry name" value="IolE/XylAMocC-like"/>
</dbReference>
<keyword evidence="3" id="KW-0413">Isomerase</keyword>
<reference evidence="3 4" key="1">
    <citation type="journal article" date="2018" name="Genet. Mol. Biol.">
        <title>The genome sequence of Dyella jiangningensis FCAV SCS01 from a lignocellulose-decomposing microbial consortium metagenome reveals potential for biotechnological applications.</title>
        <authorList>
            <person name="Desiderato J.G."/>
            <person name="Alvarenga D.O."/>
            <person name="Constancio M.T.L."/>
            <person name="Alves L.M.C."/>
            <person name="Varani A.M."/>
        </authorList>
    </citation>
    <scope>NUCLEOTIDE SEQUENCE [LARGE SCALE GENOMIC DNA]</scope>
    <source>
        <strain evidence="3 4">FCAV SCS01</strain>
    </source>
</reference>
<name>A0A328P6Q7_9GAMM</name>
<dbReference type="Proteomes" id="UP000248926">
    <property type="component" value="Unassembled WGS sequence"/>
</dbReference>
<dbReference type="PROSITE" id="PS51318">
    <property type="entry name" value="TAT"/>
    <property type="match status" value="1"/>
</dbReference>
<feature type="domain" description="Xylose isomerase-like TIM barrel" evidence="2">
    <location>
        <begin position="103"/>
        <end position="267"/>
    </location>
</feature>
<protein>
    <submittedName>
        <fullName evidence="3">Xylose isomerase</fullName>
    </submittedName>
</protein>
<keyword evidence="4" id="KW-1185">Reference proteome</keyword>
<feature type="signal peptide" evidence="1">
    <location>
        <begin position="1"/>
        <end position="24"/>
    </location>
</feature>
<dbReference type="RefSeq" id="WP_111983179.1">
    <property type="nucleotide sequence ID" value="NZ_NFZS01000002.1"/>
</dbReference>
<dbReference type="OrthoDB" id="9798407at2"/>
<sequence length="291" mass="31783">MMNRRQFLARSAMFGGAAWLAASAPGKLLAAAAQGKPLGIQLYMVLKAYQDDPMGTLKTLKAIGYSEIEAIVTSTAKTLRDQLNEAGLGCPSLHFDSLGIEPGIEAAHTLGTQYFVSSMLPSFMEKMSGGTKATYSRDDAKRTADFANQIGEKARQAGLQYAYHNHHLEFTEVGQGQTFYDVLLKETDPKLVKFELDCGWVHAGGKNPADIFKANPGRIPLMHAKDFLPSSKPDEYPGAELGRGTVDYKPIMAAADKAGLKHCFVEQEGPFSRMSQLDAARVDFAYLRPLR</sequence>
<evidence type="ECO:0000313" key="3">
    <source>
        <dbReference type="EMBL" id="RAO76235.1"/>
    </source>
</evidence>
<feature type="chain" id="PRO_5016420405" evidence="1">
    <location>
        <begin position="25"/>
        <end position="291"/>
    </location>
</feature>
<dbReference type="InterPro" id="IPR006311">
    <property type="entry name" value="TAT_signal"/>
</dbReference>
<accession>A0A328P6Q7</accession>
<comment type="caution">
    <text evidence="3">The sequence shown here is derived from an EMBL/GenBank/DDBJ whole genome shotgun (WGS) entry which is preliminary data.</text>
</comment>
<dbReference type="PANTHER" id="PTHR12110">
    <property type="entry name" value="HYDROXYPYRUVATE ISOMERASE"/>
    <property type="match status" value="1"/>
</dbReference>
<dbReference type="Gene3D" id="3.20.20.150">
    <property type="entry name" value="Divalent-metal-dependent TIM barrel enzymes"/>
    <property type="match status" value="1"/>
</dbReference>
<organism evidence="3 4">
    <name type="scientific">Dyella jiangningensis</name>
    <dbReference type="NCBI Taxonomy" id="1379159"/>
    <lineage>
        <taxon>Bacteria</taxon>
        <taxon>Pseudomonadati</taxon>
        <taxon>Pseudomonadota</taxon>
        <taxon>Gammaproteobacteria</taxon>
        <taxon>Lysobacterales</taxon>
        <taxon>Rhodanobacteraceae</taxon>
        <taxon>Dyella</taxon>
    </lineage>
</organism>
<dbReference type="Pfam" id="PF01261">
    <property type="entry name" value="AP_endonuc_2"/>
    <property type="match status" value="1"/>
</dbReference>
<dbReference type="PANTHER" id="PTHR12110:SF41">
    <property type="entry name" value="INOSOSE DEHYDRATASE"/>
    <property type="match status" value="1"/>
</dbReference>
<dbReference type="EMBL" id="NFZS01000002">
    <property type="protein sequence ID" value="RAO76235.1"/>
    <property type="molecule type" value="Genomic_DNA"/>
</dbReference>
<dbReference type="GO" id="GO:0016853">
    <property type="term" value="F:isomerase activity"/>
    <property type="evidence" value="ECO:0007669"/>
    <property type="project" value="UniProtKB-KW"/>
</dbReference>